<evidence type="ECO:0000313" key="7">
    <source>
        <dbReference type="Proteomes" id="UP001165740"/>
    </source>
</evidence>
<dbReference type="RefSeq" id="XP_055860592.1">
    <property type="nucleotide sequence ID" value="XM_056004617.1"/>
</dbReference>
<comment type="subcellular location">
    <subcellularLocation>
        <location evidence="1">Membrane</location>
        <topology evidence="1">Multi-pass membrane protein</topology>
    </subcellularLocation>
</comment>
<dbReference type="Pfam" id="PF01027">
    <property type="entry name" value="Bax1-I"/>
    <property type="match status" value="1"/>
</dbReference>
<evidence type="ECO:0000313" key="8">
    <source>
        <dbReference type="RefSeq" id="XP_055860592.1"/>
    </source>
</evidence>
<dbReference type="GO" id="GO:0005783">
    <property type="term" value="C:endoplasmic reticulum"/>
    <property type="evidence" value="ECO:0007669"/>
    <property type="project" value="TreeGrafter"/>
</dbReference>
<dbReference type="PANTHER" id="PTHR23291">
    <property type="entry name" value="BAX INHIBITOR-RELATED"/>
    <property type="match status" value="1"/>
</dbReference>
<dbReference type="GO" id="GO:0016020">
    <property type="term" value="C:membrane"/>
    <property type="evidence" value="ECO:0007669"/>
    <property type="project" value="UniProtKB-SubCell"/>
</dbReference>
<protein>
    <submittedName>
        <fullName evidence="8 9">Protein lifeguard 3-like isoform X1</fullName>
    </submittedName>
</protein>
<proteinExistence type="predicted"/>
<dbReference type="PANTHER" id="PTHR23291:SF127">
    <property type="entry name" value="PROTEIN LIFEGUARD 1-LIKE"/>
    <property type="match status" value="1"/>
</dbReference>
<evidence type="ECO:0000256" key="2">
    <source>
        <dbReference type="ARBA" id="ARBA00022692"/>
    </source>
</evidence>
<dbReference type="RefSeq" id="XP_055860595.1">
    <property type="nucleotide sequence ID" value="XM_056004620.1"/>
</dbReference>
<feature type="compositionally biased region" description="Low complexity" evidence="5">
    <location>
        <begin position="131"/>
        <end position="155"/>
    </location>
</feature>
<feature type="transmembrane region" description="Helical" evidence="6">
    <location>
        <begin position="396"/>
        <end position="414"/>
    </location>
</feature>
<dbReference type="InterPro" id="IPR006214">
    <property type="entry name" value="Bax_inhibitor_1-related"/>
</dbReference>
<organism evidence="7 10">
    <name type="scientific">Biomphalaria glabrata</name>
    <name type="common">Bloodfluke planorb</name>
    <name type="synonym">Freshwater snail</name>
    <dbReference type="NCBI Taxonomy" id="6526"/>
    <lineage>
        <taxon>Eukaryota</taxon>
        <taxon>Metazoa</taxon>
        <taxon>Spiralia</taxon>
        <taxon>Lophotrochozoa</taxon>
        <taxon>Mollusca</taxon>
        <taxon>Gastropoda</taxon>
        <taxon>Heterobranchia</taxon>
        <taxon>Euthyneura</taxon>
        <taxon>Panpulmonata</taxon>
        <taxon>Hygrophila</taxon>
        <taxon>Lymnaeoidea</taxon>
        <taxon>Planorbidae</taxon>
        <taxon>Biomphalaria</taxon>
    </lineage>
</organism>
<reference evidence="8 9" key="1">
    <citation type="submission" date="2025-04" db="UniProtKB">
        <authorList>
            <consortium name="RefSeq"/>
        </authorList>
    </citation>
    <scope>IDENTIFICATION</scope>
</reference>
<dbReference type="OrthoDB" id="7933078at2759"/>
<dbReference type="RefSeq" id="XP_055860594.1">
    <property type="nucleotide sequence ID" value="XM_056004619.1"/>
</dbReference>
<keyword evidence="7" id="KW-1185">Reference proteome</keyword>
<gene>
    <name evidence="8 9 10" type="primary">LOC106072389</name>
</gene>
<feature type="transmembrane region" description="Helical" evidence="6">
    <location>
        <begin position="369"/>
        <end position="390"/>
    </location>
</feature>
<evidence type="ECO:0000256" key="1">
    <source>
        <dbReference type="ARBA" id="ARBA00004141"/>
    </source>
</evidence>
<dbReference type="GeneID" id="106072389"/>
<dbReference type="Proteomes" id="UP001165740">
    <property type="component" value="Chromosome 11"/>
</dbReference>
<keyword evidence="3 6" id="KW-1133">Transmembrane helix</keyword>
<accession>A0A9W2YCZ3</accession>
<dbReference type="GO" id="GO:0005794">
    <property type="term" value="C:Golgi apparatus"/>
    <property type="evidence" value="ECO:0007669"/>
    <property type="project" value="TreeGrafter"/>
</dbReference>
<feature type="transmembrane region" description="Helical" evidence="6">
    <location>
        <begin position="315"/>
        <end position="335"/>
    </location>
</feature>
<evidence type="ECO:0000313" key="10">
    <source>
        <dbReference type="RefSeq" id="XP_055860595.1"/>
    </source>
</evidence>
<keyword evidence="2 6" id="KW-0812">Transmembrane</keyword>
<evidence type="ECO:0000256" key="3">
    <source>
        <dbReference type="ARBA" id="ARBA00022989"/>
    </source>
</evidence>
<dbReference type="GO" id="GO:2001234">
    <property type="term" value="P:negative regulation of apoptotic signaling pathway"/>
    <property type="evidence" value="ECO:0007669"/>
    <property type="project" value="TreeGrafter"/>
</dbReference>
<keyword evidence="4 6" id="KW-0472">Membrane</keyword>
<evidence type="ECO:0000256" key="4">
    <source>
        <dbReference type="ARBA" id="ARBA00023136"/>
    </source>
</evidence>
<feature type="transmembrane region" description="Helical" evidence="6">
    <location>
        <begin position="434"/>
        <end position="452"/>
    </location>
</feature>
<evidence type="ECO:0000256" key="5">
    <source>
        <dbReference type="SAM" id="MobiDB-lite"/>
    </source>
</evidence>
<evidence type="ECO:0000313" key="9">
    <source>
        <dbReference type="RefSeq" id="XP_055860594.1"/>
    </source>
</evidence>
<feature type="region of interest" description="Disordered" evidence="5">
    <location>
        <begin position="30"/>
        <end position="170"/>
    </location>
</feature>
<feature type="transmembrane region" description="Helical" evidence="6">
    <location>
        <begin position="251"/>
        <end position="272"/>
    </location>
</feature>
<feature type="transmembrane region" description="Helical" evidence="6">
    <location>
        <begin position="341"/>
        <end position="362"/>
    </location>
</feature>
<dbReference type="AlphaFoldDB" id="A0A9W2YCZ3"/>
<name>A0A9W2YCZ3_BIOGL</name>
<evidence type="ECO:0000256" key="6">
    <source>
        <dbReference type="SAM" id="Phobius"/>
    </source>
</evidence>
<feature type="transmembrane region" description="Helical" evidence="6">
    <location>
        <begin position="284"/>
        <end position="308"/>
    </location>
</feature>
<sequence>MLTLLSLLHPNKKICNGCYMDINSTRQSSEINASPLGGTESNENYPPTDPPKLRCCFSKSRTSPQAVETEAGVASVKSAKGSETDLQTTDTLMYGDSAMDNKNASADHAPAGHQGPNPYAPYAQHPPPPSQQQYTSYQNSDTQYQLPHPQYQQPRYNPPPGYSVQEGHTVPYQNPQTHIVYVIPPQDHAYINNSETTVVMPHGQRQEALYVPGQQIIIVSVRKLEDPRERQRKRRLHSLERFGVFVFIRKVYSILMIQLIFTSFVVAAAMYIKPVNTWIAANFYWIYVFMFLYLACGILICCLTPYMLTTNFLSLLVLFTLTVAWAGILSFIAVTKAHEPMLIATAATTVCVLVLTFIAFCSKQDFTQLYSIITVFFIIVILFGFLAVALHQQIPILKLVYSLLGALIMCFYIIMDTQMIMGGKRHELDTNMYIFGAIMLYLDIMMFFLYILDITDSS</sequence>